<proteinExistence type="predicted"/>
<gene>
    <name evidence="1" type="primary">sirA</name>
    <name evidence="1" type="ORF">IEO70_03235</name>
</gene>
<dbReference type="InterPro" id="IPR038449">
    <property type="entry name" value="SirA_sf"/>
</dbReference>
<dbReference type="Pfam" id="PF10747">
    <property type="entry name" value="SirA"/>
    <property type="match status" value="1"/>
</dbReference>
<dbReference type="RefSeq" id="WP_190996910.1">
    <property type="nucleotide sequence ID" value="NZ_JACXSI010000005.1"/>
</dbReference>
<evidence type="ECO:0000313" key="2">
    <source>
        <dbReference type="Proteomes" id="UP000602076"/>
    </source>
</evidence>
<accession>A0A927CTP4</accession>
<reference evidence="1" key="1">
    <citation type="submission" date="2020-09" db="EMBL/GenBank/DDBJ databases">
        <title>Bacillus faecalis sp. nov., a moderately halophilic bacterium isolated from cow faeces.</title>
        <authorList>
            <person name="Jiang L."/>
            <person name="Lee J."/>
        </authorList>
    </citation>
    <scope>NUCLEOTIDE SEQUENCE</scope>
    <source>
        <strain evidence="1">AGMB 02131</strain>
    </source>
</reference>
<dbReference type="EMBL" id="JACXSI010000005">
    <property type="protein sequence ID" value="MBD3107368.1"/>
    <property type="molecule type" value="Genomic_DNA"/>
</dbReference>
<sequence>MRHYQIYLMKDQYASDYLGKEHLLYILFKDFSSSAGKSSWIIGRQILFVTKRLPTYVLKQYINQEMKYNGNIRYIDDVYYVIQKEKNGNIKSSAKLRIHNRVMILSAEGNYEAETILFECIRKCANSFLAVDLKSERYGWLKPIKERKLI</sequence>
<keyword evidence="2" id="KW-1185">Reference proteome</keyword>
<name>A0A927CTP4_9BACI</name>
<dbReference type="InterPro" id="IPR019683">
    <property type="entry name" value="SirA"/>
</dbReference>
<dbReference type="Proteomes" id="UP000602076">
    <property type="component" value="Unassembled WGS sequence"/>
</dbReference>
<dbReference type="AlphaFoldDB" id="A0A927CTP4"/>
<evidence type="ECO:0000313" key="1">
    <source>
        <dbReference type="EMBL" id="MBD3107368.1"/>
    </source>
</evidence>
<dbReference type="Gene3D" id="3.30.310.250">
    <property type="entry name" value="Sporulation inhibitor of replication protein SirA"/>
    <property type="match status" value="1"/>
</dbReference>
<organism evidence="1 2">
    <name type="scientific">Peribacillus faecalis</name>
    <dbReference type="NCBI Taxonomy" id="2772559"/>
    <lineage>
        <taxon>Bacteria</taxon>
        <taxon>Bacillati</taxon>
        <taxon>Bacillota</taxon>
        <taxon>Bacilli</taxon>
        <taxon>Bacillales</taxon>
        <taxon>Bacillaceae</taxon>
        <taxon>Peribacillus</taxon>
    </lineage>
</organism>
<protein>
    <submittedName>
        <fullName evidence="1">Sporulation inhibitor of replication protein SirA</fullName>
    </submittedName>
</protein>
<comment type="caution">
    <text evidence="1">The sequence shown here is derived from an EMBL/GenBank/DDBJ whole genome shotgun (WGS) entry which is preliminary data.</text>
</comment>